<dbReference type="SUPFAM" id="SSF53590">
    <property type="entry name" value="Nucleoside hydrolase"/>
    <property type="match status" value="1"/>
</dbReference>
<reference evidence="2 3" key="1">
    <citation type="submission" date="2024-01" db="EMBL/GenBank/DDBJ databases">
        <title>Complete genome of Cladobotryum mycophilum ATHUM6906.</title>
        <authorList>
            <person name="Christinaki A.C."/>
            <person name="Myridakis A.I."/>
            <person name="Kouvelis V.N."/>
        </authorList>
    </citation>
    <scope>NUCLEOTIDE SEQUENCE [LARGE SCALE GENOMIC DNA]</scope>
    <source>
        <strain evidence="2 3">ATHUM6906</strain>
    </source>
</reference>
<organism evidence="2 3">
    <name type="scientific">Cladobotryum mycophilum</name>
    <dbReference type="NCBI Taxonomy" id="491253"/>
    <lineage>
        <taxon>Eukaryota</taxon>
        <taxon>Fungi</taxon>
        <taxon>Dikarya</taxon>
        <taxon>Ascomycota</taxon>
        <taxon>Pezizomycotina</taxon>
        <taxon>Sordariomycetes</taxon>
        <taxon>Hypocreomycetidae</taxon>
        <taxon>Hypocreales</taxon>
        <taxon>Hypocreaceae</taxon>
        <taxon>Cladobotryum</taxon>
    </lineage>
</organism>
<evidence type="ECO:0000256" key="1">
    <source>
        <dbReference type="SAM" id="SignalP"/>
    </source>
</evidence>
<keyword evidence="3" id="KW-1185">Reference proteome</keyword>
<evidence type="ECO:0000313" key="2">
    <source>
        <dbReference type="EMBL" id="KAK5995006.1"/>
    </source>
</evidence>
<dbReference type="PANTHER" id="PTHR43264:SF1">
    <property type="entry name" value="INOSINE_URIDINE-PREFERRING NUCLEOSIDE HYDROLASE DOMAIN-CONTAINING PROTEIN"/>
    <property type="match status" value="1"/>
</dbReference>
<dbReference type="InterPro" id="IPR036452">
    <property type="entry name" value="Ribo_hydro-like"/>
</dbReference>
<comment type="caution">
    <text evidence="2">The sequence shown here is derived from an EMBL/GenBank/DDBJ whole genome shotgun (WGS) entry which is preliminary data.</text>
</comment>
<proteinExistence type="predicted"/>
<protein>
    <recommendedName>
        <fullName evidence="4">Inosine/uridine-preferring nucleoside hydrolase domain-containing protein</fullName>
    </recommendedName>
</protein>
<evidence type="ECO:0000313" key="3">
    <source>
        <dbReference type="Proteomes" id="UP001338125"/>
    </source>
</evidence>
<accession>A0ABR0SS68</accession>
<evidence type="ECO:0008006" key="4">
    <source>
        <dbReference type="Google" id="ProtNLM"/>
    </source>
</evidence>
<feature type="signal peptide" evidence="1">
    <location>
        <begin position="1"/>
        <end position="19"/>
    </location>
</feature>
<gene>
    <name evidence="2" type="ORF">PT974_03396</name>
</gene>
<dbReference type="EMBL" id="JAVFKD010000004">
    <property type="protein sequence ID" value="KAK5995006.1"/>
    <property type="molecule type" value="Genomic_DNA"/>
</dbReference>
<keyword evidence="1" id="KW-0732">Signal</keyword>
<dbReference type="Gene3D" id="3.90.245.10">
    <property type="entry name" value="Ribonucleoside hydrolase-like"/>
    <property type="match status" value="1"/>
</dbReference>
<feature type="chain" id="PRO_5045796968" description="Inosine/uridine-preferring nucleoside hydrolase domain-containing protein" evidence="1">
    <location>
        <begin position="20"/>
        <end position="207"/>
    </location>
</feature>
<name>A0ABR0SS68_9HYPO</name>
<dbReference type="PANTHER" id="PTHR43264">
    <property type="match status" value="1"/>
</dbReference>
<dbReference type="Proteomes" id="UP001338125">
    <property type="component" value="Unassembled WGS sequence"/>
</dbReference>
<sequence>MKWALIFVWLTAKWILGDATPKKLIIETDLFGDVDDAGALLLAFTNDNVGLISVHLSYPSIYSVLAAFSLMGYYNHSHVLPVGIKVLITNDTFFDDYAYQHGEYASKVAWHWRQYAPTPWLDINSTAWLAGGRYRKILGDQSVTVVSLGFFDNLSAILSTRDDVYSPLAGKELVKAKVRELVIRGDHTLLAAHTISTATMRPRPHML</sequence>